<dbReference type="EMBL" id="FMXQ01000010">
    <property type="protein sequence ID" value="SDB52222.1"/>
    <property type="molecule type" value="Genomic_DNA"/>
</dbReference>
<evidence type="ECO:0000259" key="2">
    <source>
        <dbReference type="SMART" id="SM00062"/>
    </source>
</evidence>
<name>A0A1G6E4D3_9HYPH</name>
<dbReference type="InterPro" id="IPR001638">
    <property type="entry name" value="Solute-binding_3/MltF_N"/>
</dbReference>
<proteinExistence type="predicted"/>
<dbReference type="Pfam" id="PF00497">
    <property type="entry name" value="SBP_bac_3"/>
    <property type="match status" value="1"/>
</dbReference>
<organism evidence="3 4">
    <name type="scientific">Bauldia litoralis</name>
    <dbReference type="NCBI Taxonomy" id="665467"/>
    <lineage>
        <taxon>Bacteria</taxon>
        <taxon>Pseudomonadati</taxon>
        <taxon>Pseudomonadota</taxon>
        <taxon>Alphaproteobacteria</taxon>
        <taxon>Hyphomicrobiales</taxon>
        <taxon>Kaistiaceae</taxon>
        <taxon>Bauldia</taxon>
    </lineage>
</organism>
<protein>
    <submittedName>
        <fullName evidence="3">Amino acid ABC transporter substrate-binding protein, PAAT family (TC 3.A.1.3.-)</fullName>
    </submittedName>
</protein>
<dbReference type="Proteomes" id="UP000199071">
    <property type="component" value="Unassembled WGS sequence"/>
</dbReference>
<evidence type="ECO:0000256" key="1">
    <source>
        <dbReference type="ARBA" id="ARBA00022729"/>
    </source>
</evidence>
<dbReference type="OrthoDB" id="9796586at2"/>
<gene>
    <name evidence="3" type="ORF">SAMN02982931_04088</name>
</gene>
<keyword evidence="1" id="KW-0732">Signal</keyword>
<dbReference type="AlphaFoldDB" id="A0A1G6E4D3"/>
<evidence type="ECO:0000313" key="4">
    <source>
        <dbReference type="Proteomes" id="UP000199071"/>
    </source>
</evidence>
<sequence length="268" mass="28974">MIAGAAAAQETEVSTPVIPGFWDPKRRVERPPAGSVPVIRFLTTDDFPPFSFLNEEGRLTGFNVDLTRAICDELGIRCTIQAREWDDLLRVLREGDADAIVAGIAVTADARQELDFSDIYMRSPGRFVVRADGEAFDPTAEGLSGKTLAVVARSAHEAYLAAFFPEVGRKLFPTPEAARAALKSGEADAHFGDGMQLSFWLQSEAAGGCCVFAGGPYMESRFFGEGMAIAVPRGAVDLKQAIDSALSSLYEKGVFAELYLRSFPVGFF</sequence>
<keyword evidence="4" id="KW-1185">Reference proteome</keyword>
<reference evidence="3 4" key="1">
    <citation type="submission" date="2016-10" db="EMBL/GenBank/DDBJ databases">
        <authorList>
            <person name="de Groot N.N."/>
        </authorList>
    </citation>
    <scope>NUCLEOTIDE SEQUENCE [LARGE SCALE GENOMIC DNA]</scope>
    <source>
        <strain evidence="3 4">ATCC 35022</strain>
    </source>
</reference>
<accession>A0A1G6E4D3</accession>
<dbReference type="SMART" id="SM00062">
    <property type="entry name" value="PBPb"/>
    <property type="match status" value="1"/>
</dbReference>
<evidence type="ECO:0000313" key="3">
    <source>
        <dbReference type="EMBL" id="SDB52222.1"/>
    </source>
</evidence>
<feature type="domain" description="Solute-binding protein family 3/N-terminal" evidence="2">
    <location>
        <begin position="38"/>
        <end position="266"/>
    </location>
</feature>
<dbReference type="SUPFAM" id="SSF53850">
    <property type="entry name" value="Periplasmic binding protein-like II"/>
    <property type="match status" value="1"/>
</dbReference>
<dbReference type="PANTHER" id="PTHR35936:SF35">
    <property type="entry name" value="L-CYSTINE-BINDING PROTEIN TCYJ"/>
    <property type="match status" value="1"/>
</dbReference>
<dbReference type="PANTHER" id="PTHR35936">
    <property type="entry name" value="MEMBRANE-BOUND LYTIC MUREIN TRANSGLYCOSYLASE F"/>
    <property type="match status" value="1"/>
</dbReference>
<dbReference type="Gene3D" id="3.40.190.10">
    <property type="entry name" value="Periplasmic binding protein-like II"/>
    <property type="match status" value="2"/>
</dbReference>
<dbReference type="STRING" id="665467.SAMN02982931_04088"/>